<evidence type="ECO:0000313" key="1">
    <source>
        <dbReference type="EMBL" id="VAW49732.1"/>
    </source>
</evidence>
<reference evidence="1" key="1">
    <citation type="submission" date="2018-06" db="EMBL/GenBank/DDBJ databases">
        <authorList>
            <person name="Zhirakovskaya E."/>
        </authorList>
    </citation>
    <scope>NUCLEOTIDE SEQUENCE</scope>
</reference>
<gene>
    <name evidence="1" type="ORF">MNBD_GAMMA04-388</name>
</gene>
<organism evidence="1">
    <name type="scientific">hydrothermal vent metagenome</name>
    <dbReference type="NCBI Taxonomy" id="652676"/>
    <lineage>
        <taxon>unclassified sequences</taxon>
        <taxon>metagenomes</taxon>
        <taxon>ecological metagenomes</taxon>
    </lineage>
</organism>
<proteinExistence type="predicted"/>
<name>A0A3B0WER8_9ZZZZ</name>
<dbReference type="EMBL" id="UOFB01000374">
    <property type="protein sequence ID" value="VAW49732.1"/>
    <property type="molecule type" value="Genomic_DNA"/>
</dbReference>
<protein>
    <recommendedName>
        <fullName evidence="2">PEP-CTERM protein-sorting domain-containing protein</fullName>
    </recommendedName>
</protein>
<evidence type="ECO:0008006" key="2">
    <source>
        <dbReference type="Google" id="ProtNLM"/>
    </source>
</evidence>
<sequence length="159" mass="17455">MSQNVLAVEQNVVEALAISTIETQFDSSLLLVYFNLDLDQQIAQKMMINDIKSMGTQALMMGVERLPKTNGGFNELERSFPTLLGANRSIKEKGGGINPLPAELKMPPLVQPPVQSNTPDPLSLLMLGMGGVALLGWSRRKRSKDNVRDCSMAKYSPYS</sequence>
<dbReference type="AlphaFoldDB" id="A0A3B0WER8"/>
<accession>A0A3B0WER8</accession>